<dbReference type="FunFam" id="1.10.510.10:FF:001023">
    <property type="entry name" value="Os07g0541700 protein"/>
    <property type="match status" value="1"/>
</dbReference>
<sequence length="425" mass="48821">MHPFFEFCVPLYKHGMKGNWAAAKWILENNDERLKHGAITRNWSTLLHVAAGANHSHFVEQLLHMLHDQHVSFQDNKGNPAFCFAASSGNMRIANLLRDRNPHLPTIRGGGFLPLRRPSSPRRERDSGHCKVPAGSRSSDSVSPKRDCASLKNKNSSPRRQHELEPKVRPYYSRLGEVTRLGEISSSGALLQFFFFSNVQRTSTVPQERGCTLTMFPWWELYLFQGEREQKFQNGFMACPRACDYKELKSVTCLLYTFLGYVFVRKFQGEREEKFQNGFMACPRAFDYKELKSVTREFHPTQEFVQLQGWCVEMGELLLVYEFMPNGSLDKMLYTEPEVGRLLSWSHRVNIVVGLASVLVYLHQECERRVVHRDIKTRNILLDGNINPRLGDFGLQKLMDHDKSHVSTLTAGTMGTLPPSIFSIF</sequence>
<name>A0A4D6NIL9_VIGUN</name>
<evidence type="ECO:0000313" key="13">
    <source>
        <dbReference type="Proteomes" id="UP000501690"/>
    </source>
</evidence>
<feature type="region of interest" description="Disordered" evidence="10">
    <location>
        <begin position="107"/>
        <end position="165"/>
    </location>
</feature>
<comment type="catalytic activity">
    <reaction evidence="9">
        <text>L-seryl-[protein] + ATP = O-phospho-L-seryl-[protein] + ADP + H(+)</text>
        <dbReference type="Rhea" id="RHEA:17989"/>
        <dbReference type="Rhea" id="RHEA-COMP:9863"/>
        <dbReference type="Rhea" id="RHEA-COMP:11604"/>
        <dbReference type="ChEBI" id="CHEBI:15378"/>
        <dbReference type="ChEBI" id="CHEBI:29999"/>
        <dbReference type="ChEBI" id="CHEBI:30616"/>
        <dbReference type="ChEBI" id="CHEBI:83421"/>
        <dbReference type="ChEBI" id="CHEBI:456216"/>
        <dbReference type="EC" id="2.7.11.1"/>
    </reaction>
</comment>
<dbReference type="Gene3D" id="1.25.40.20">
    <property type="entry name" value="Ankyrin repeat-containing domain"/>
    <property type="match status" value="1"/>
</dbReference>
<dbReference type="GO" id="GO:0004674">
    <property type="term" value="F:protein serine/threonine kinase activity"/>
    <property type="evidence" value="ECO:0007669"/>
    <property type="project" value="UniProtKB-KW"/>
</dbReference>
<dbReference type="PROSITE" id="PS00108">
    <property type="entry name" value="PROTEIN_KINASE_ST"/>
    <property type="match status" value="1"/>
</dbReference>
<dbReference type="SUPFAM" id="SSF56112">
    <property type="entry name" value="Protein kinase-like (PK-like)"/>
    <property type="match status" value="1"/>
</dbReference>
<keyword evidence="12" id="KW-0675">Receptor</keyword>
<reference evidence="12 13" key="1">
    <citation type="submission" date="2019-04" db="EMBL/GenBank/DDBJ databases">
        <title>An improved genome assembly and genetic linkage map for asparagus bean, Vigna unguiculata ssp. sesquipedialis.</title>
        <authorList>
            <person name="Xia Q."/>
            <person name="Zhang R."/>
            <person name="Dong Y."/>
        </authorList>
    </citation>
    <scope>NUCLEOTIDE SEQUENCE [LARGE SCALE GENOMIC DNA]</scope>
    <source>
        <tissue evidence="12">Leaf</tissue>
    </source>
</reference>
<keyword evidence="13" id="KW-1185">Reference proteome</keyword>
<dbReference type="InterPro" id="IPR011009">
    <property type="entry name" value="Kinase-like_dom_sf"/>
</dbReference>
<keyword evidence="4" id="KW-0808">Transferase</keyword>
<dbReference type="GO" id="GO:0004713">
    <property type="term" value="F:protein tyrosine kinase activity"/>
    <property type="evidence" value="ECO:0007669"/>
    <property type="project" value="InterPro"/>
</dbReference>
<keyword evidence="7" id="KW-0067">ATP-binding</keyword>
<organism evidence="12 13">
    <name type="scientific">Vigna unguiculata</name>
    <name type="common">Cowpea</name>
    <dbReference type="NCBI Taxonomy" id="3917"/>
    <lineage>
        <taxon>Eukaryota</taxon>
        <taxon>Viridiplantae</taxon>
        <taxon>Streptophyta</taxon>
        <taxon>Embryophyta</taxon>
        <taxon>Tracheophyta</taxon>
        <taxon>Spermatophyta</taxon>
        <taxon>Magnoliopsida</taxon>
        <taxon>eudicotyledons</taxon>
        <taxon>Gunneridae</taxon>
        <taxon>Pentapetalae</taxon>
        <taxon>rosids</taxon>
        <taxon>fabids</taxon>
        <taxon>Fabales</taxon>
        <taxon>Fabaceae</taxon>
        <taxon>Papilionoideae</taxon>
        <taxon>50 kb inversion clade</taxon>
        <taxon>NPAAA clade</taxon>
        <taxon>indigoferoid/millettioid clade</taxon>
        <taxon>Phaseoleae</taxon>
        <taxon>Vigna</taxon>
    </lineage>
</organism>
<proteinExistence type="predicted"/>
<dbReference type="SUPFAM" id="SSF48403">
    <property type="entry name" value="Ankyrin repeat"/>
    <property type="match status" value="1"/>
</dbReference>
<dbReference type="InterPro" id="IPR000719">
    <property type="entry name" value="Prot_kinase_dom"/>
</dbReference>
<evidence type="ECO:0000259" key="11">
    <source>
        <dbReference type="PROSITE" id="PS50011"/>
    </source>
</evidence>
<evidence type="ECO:0000256" key="9">
    <source>
        <dbReference type="ARBA" id="ARBA00048679"/>
    </source>
</evidence>
<dbReference type="PROSITE" id="PS50011">
    <property type="entry name" value="PROTEIN_KINASE_DOM"/>
    <property type="match status" value="1"/>
</dbReference>
<evidence type="ECO:0000256" key="5">
    <source>
        <dbReference type="ARBA" id="ARBA00022741"/>
    </source>
</evidence>
<dbReference type="InterPro" id="IPR001245">
    <property type="entry name" value="Ser-Thr/Tyr_kinase_cat_dom"/>
</dbReference>
<dbReference type="InterPro" id="IPR002110">
    <property type="entry name" value="Ankyrin_rpt"/>
</dbReference>
<dbReference type="Proteomes" id="UP000501690">
    <property type="component" value="Linkage Group LG11"/>
</dbReference>
<dbReference type="PANTHER" id="PTHR27007">
    <property type="match status" value="1"/>
</dbReference>
<dbReference type="GO" id="GO:0005886">
    <property type="term" value="C:plasma membrane"/>
    <property type="evidence" value="ECO:0007669"/>
    <property type="project" value="UniProtKB-SubCell"/>
</dbReference>
<evidence type="ECO:0000256" key="6">
    <source>
        <dbReference type="ARBA" id="ARBA00022777"/>
    </source>
</evidence>
<dbReference type="GO" id="GO:0005524">
    <property type="term" value="F:ATP binding"/>
    <property type="evidence" value="ECO:0007669"/>
    <property type="project" value="UniProtKB-KW"/>
</dbReference>
<gene>
    <name evidence="12" type="ORF">DEO72_LG11g161</name>
</gene>
<evidence type="ECO:0000256" key="7">
    <source>
        <dbReference type="ARBA" id="ARBA00022840"/>
    </source>
</evidence>
<feature type="domain" description="Protein kinase" evidence="11">
    <location>
        <begin position="179"/>
        <end position="425"/>
    </location>
</feature>
<dbReference type="SMART" id="SM00219">
    <property type="entry name" value="TyrKc"/>
    <property type="match status" value="1"/>
</dbReference>
<comment type="subcellular location">
    <subcellularLocation>
        <location evidence="1">Cell membrane</location>
        <topology evidence="1">Peripheral membrane protein</topology>
        <orientation evidence="1">Cytoplasmic side</orientation>
    </subcellularLocation>
</comment>
<dbReference type="Gene3D" id="1.10.510.10">
    <property type="entry name" value="Transferase(Phosphotransferase) domain 1"/>
    <property type="match status" value="1"/>
</dbReference>
<dbReference type="GO" id="GO:0051707">
    <property type="term" value="P:response to other organism"/>
    <property type="evidence" value="ECO:0007669"/>
    <property type="project" value="UniProtKB-ARBA"/>
</dbReference>
<evidence type="ECO:0000256" key="8">
    <source>
        <dbReference type="ARBA" id="ARBA00047899"/>
    </source>
</evidence>
<keyword evidence="5" id="KW-0547">Nucleotide-binding</keyword>
<dbReference type="InterPro" id="IPR036770">
    <property type="entry name" value="Ankyrin_rpt-contain_sf"/>
</dbReference>
<accession>A0A4D6NIL9</accession>
<dbReference type="InterPro" id="IPR020635">
    <property type="entry name" value="Tyr_kinase_cat_dom"/>
</dbReference>
<evidence type="ECO:0000256" key="2">
    <source>
        <dbReference type="ARBA" id="ARBA00012513"/>
    </source>
</evidence>
<evidence type="ECO:0000256" key="10">
    <source>
        <dbReference type="SAM" id="MobiDB-lite"/>
    </source>
</evidence>
<dbReference type="Pfam" id="PF07714">
    <property type="entry name" value="PK_Tyr_Ser-Thr"/>
    <property type="match status" value="1"/>
</dbReference>
<dbReference type="EMBL" id="CP039355">
    <property type="protein sequence ID" value="QCE13168.1"/>
    <property type="molecule type" value="Genomic_DNA"/>
</dbReference>
<evidence type="ECO:0000313" key="12">
    <source>
        <dbReference type="EMBL" id="QCE13168.1"/>
    </source>
</evidence>
<evidence type="ECO:0000256" key="3">
    <source>
        <dbReference type="ARBA" id="ARBA00022527"/>
    </source>
</evidence>
<keyword evidence="3" id="KW-0723">Serine/threonine-protein kinase</keyword>
<dbReference type="EC" id="2.7.11.1" evidence="2"/>
<comment type="catalytic activity">
    <reaction evidence="8">
        <text>L-threonyl-[protein] + ATP = O-phospho-L-threonyl-[protein] + ADP + H(+)</text>
        <dbReference type="Rhea" id="RHEA:46608"/>
        <dbReference type="Rhea" id="RHEA-COMP:11060"/>
        <dbReference type="Rhea" id="RHEA-COMP:11605"/>
        <dbReference type="ChEBI" id="CHEBI:15378"/>
        <dbReference type="ChEBI" id="CHEBI:30013"/>
        <dbReference type="ChEBI" id="CHEBI:30616"/>
        <dbReference type="ChEBI" id="CHEBI:61977"/>
        <dbReference type="ChEBI" id="CHEBI:456216"/>
        <dbReference type="EC" id="2.7.11.1"/>
    </reaction>
</comment>
<dbReference type="SMART" id="SM00248">
    <property type="entry name" value="ANK"/>
    <property type="match status" value="2"/>
</dbReference>
<dbReference type="InterPro" id="IPR008271">
    <property type="entry name" value="Ser/Thr_kinase_AS"/>
</dbReference>
<dbReference type="InterPro" id="IPR050528">
    <property type="entry name" value="L-type_Lectin-RKs"/>
</dbReference>
<evidence type="ECO:0000256" key="4">
    <source>
        <dbReference type="ARBA" id="ARBA00022679"/>
    </source>
</evidence>
<evidence type="ECO:0000256" key="1">
    <source>
        <dbReference type="ARBA" id="ARBA00004413"/>
    </source>
</evidence>
<keyword evidence="6 12" id="KW-0418">Kinase</keyword>
<dbReference type="AlphaFoldDB" id="A0A4D6NIL9"/>
<protein>
    <recommendedName>
        <fullName evidence="2">non-specific serine/threonine protein kinase</fullName>
        <ecNumber evidence="2">2.7.11.1</ecNumber>
    </recommendedName>
</protein>